<comment type="caution">
    <text evidence="1">The sequence shown here is derived from an EMBL/GenBank/DDBJ whole genome shotgun (WGS) entry which is preliminary data.</text>
</comment>
<reference evidence="2" key="1">
    <citation type="submission" date="2013-09" db="EMBL/GenBank/DDBJ databases">
        <title>Corchorus olitorius genome sequencing.</title>
        <authorList>
            <person name="Alam M."/>
            <person name="Haque M.S."/>
            <person name="Islam M.S."/>
            <person name="Emdad E.M."/>
            <person name="Islam M.M."/>
            <person name="Ahmed B."/>
            <person name="Halim A."/>
            <person name="Hossen Q.M.M."/>
            <person name="Hossain M.Z."/>
            <person name="Ahmed R."/>
            <person name="Khan M.M."/>
            <person name="Islam R."/>
            <person name="Rashid M.M."/>
            <person name="Khan S.A."/>
            <person name="Rahman M.S."/>
            <person name="Alam M."/>
            <person name="Yahiya A.S."/>
            <person name="Khan M.S."/>
            <person name="Azam M.S."/>
            <person name="Haque T."/>
            <person name="Lashkar M.Z.H."/>
            <person name="Akhand A.I."/>
            <person name="Morshed G."/>
            <person name="Roy S."/>
            <person name="Uddin K.S."/>
            <person name="Rabeya T."/>
            <person name="Hossain A.S."/>
            <person name="Chowdhury A."/>
            <person name="Snigdha A.R."/>
            <person name="Mortoza M.S."/>
            <person name="Matin S.A."/>
            <person name="Hoque S.M.E."/>
            <person name="Islam M.K."/>
            <person name="Roy D.K."/>
            <person name="Haider R."/>
            <person name="Moosa M.M."/>
            <person name="Elias S.M."/>
            <person name="Hasan A.M."/>
            <person name="Jahan S."/>
            <person name="Shafiuddin M."/>
            <person name="Mahmood N."/>
            <person name="Shommy N.S."/>
        </authorList>
    </citation>
    <scope>NUCLEOTIDE SEQUENCE [LARGE SCALE GENOMIC DNA]</scope>
    <source>
        <strain evidence="2">cv. O-4</strain>
    </source>
</reference>
<dbReference type="Proteomes" id="UP000187203">
    <property type="component" value="Unassembled WGS sequence"/>
</dbReference>
<keyword evidence="2" id="KW-1185">Reference proteome</keyword>
<dbReference type="EMBL" id="AWUE01019499">
    <property type="protein sequence ID" value="OMO73205.1"/>
    <property type="molecule type" value="Genomic_DNA"/>
</dbReference>
<accession>A0A1R3HS31</accession>
<evidence type="ECO:0000313" key="2">
    <source>
        <dbReference type="Proteomes" id="UP000187203"/>
    </source>
</evidence>
<sequence length="75" mass="8557">MGRLDLEIEYWVGSRRADESNIKIGGVGGIFSKIEDHIRDQGGKGKLPGAFEFEWQPRFTLMWQSGGGGDFRRRR</sequence>
<gene>
    <name evidence="1" type="ORF">COLO4_27210</name>
</gene>
<evidence type="ECO:0000313" key="1">
    <source>
        <dbReference type="EMBL" id="OMO73205.1"/>
    </source>
</evidence>
<protein>
    <submittedName>
        <fullName evidence="1">Uncharacterized protein</fullName>
    </submittedName>
</protein>
<name>A0A1R3HS31_9ROSI</name>
<organism evidence="1 2">
    <name type="scientific">Corchorus olitorius</name>
    <dbReference type="NCBI Taxonomy" id="93759"/>
    <lineage>
        <taxon>Eukaryota</taxon>
        <taxon>Viridiplantae</taxon>
        <taxon>Streptophyta</taxon>
        <taxon>Embryophyta</taxon>
        <taxon>Tracheophyta</taxon>
        <taxon>Spermatophyta</taxon>
        <taxon>Magnoliopsida</taxon>
        <taxon>eudicotyledons</taxon>
        <taxon>Gunneridae</taxon>
        <taxon>Pentapetalae</taxon>
        <taxon>rosids</taxon>
        <taxon>malvids</taxon>
        <taxon>Malvales</taxon>
        <taxon>Malvaceae</taxon>
        <taxon>Grewioideae</taxon>
        <taxon>Apeibeae</taxon>
        <taxon>Corchorus</taxon>
    </lineage>
</organism>
<dbReference type="AlphaFoldDB" id="A0A1R3HS31"/>
<proteinExistence type="predicted"/>